<proteinExistence type="predicted"/>
<evidence type="ECO:0000313" key="2">
    <source>
        <dbReference type="Proteomes" id="UP000324897"/>
    </source>
</evidence>
<feature type="non-terminal residue" evidence="1">
    <location>
        <position position="1"/>
    </location>
</feature>
<gene>
    <name evidence="1" type="ORF">EJB05_27605</name>
</gene>
<accession>A0A5J9UNY7</accession>
<name>A0A5J9UNY7_9POAL</name>
<evidence type="ECO:0000313" key="1">
    <source>
        <dbReference type="EMBL" id="TVU25124.1"/>
    </source>
</evidence>
<dbReference type="Gramene" id="TVU25124">
    <property type="protein sequence ID" value="TVU25124"/>
    <property type="gene ID" value="EJB05_27605"/>
</dbReference>
<protein>
    <submittedName>
        <fullName evidence="1">Uncharacterized protein</fullName>
    </submittedName>
</protein>
<organism evidence="1 2">
    <name type="scientific">Eragrostis curvula</name>
    <name type="common">weeping love grass</name>
    <dbReference type="NCBI Taxonomy" id="38414"/>
    <lineage>
        <taxon>Eukaryota</taxon>
        <taxon>Viridiplantae</taxon>
        <taxon>Streptophyta</taxon>
        <taxon>Embryophyta</taxon>
        <taxon>Tracheophyta</taxon>
        <taxon>Spermatophyta</taxon>
        <taxon>Magnoliopsida</taxon>
        <taxon>Liliopsida</taxon>
        <taxon>Poales</taxon>
        <taxon>Poaceae</taxon>
        <taxon>PACMAD clade</taxon>
        <taxon>Chloridoideae</taxon>
        <taxon>Eragrostideae</taxon>
        <taxon>Eragrostidinae</taxon>
        <taxon>Eragrostis</taxon>
    </lineage>
</organism>
<reference evidence="1 2" key="1">
    <citation type="journal article" date="2019" name="Sci. Rep.">
        <title>A high-quality genome of Eragrostis curvula grass provides insights into Poaceae evolution and supports new strategies to enhance forage quality.</title>
        <authorList>
            <person name="Carballo J."/>
            <person name="Santos B.A.C.M."/>
            <person name="Zappacosta D."/>
            <person name="Garbus I."/>
            <person name="Selva J.P."/>
            <person name="Gallo C.A."/>
            <person name="Diaz A."/>
            <person name="Albertini E."/>
            <person name="Caccamo M."/>
            <person name="Echenique V."/>
        </authorList>
    </citation>
    <scope>NUCLEOTIDE SEQUENCE [LARGE SCALE GENOMIC DNA]</scope>
    <source>
        <strain evidence="2">cv. Victoria</strain>
        <tissue evidence="1">Leaf</tissue>
    </source>
</reference>
<dbReference type="EMBL" id="RWGY01000013">
    <property type="protein sequence ID" value="TVU25124.1"/>
    <property type="molecule type" value="Genomic_DNA"/>
</dbReference>
<sequence length="72" mass="8150">MKKMSRPVLPCIQGQQPPSLMGMCHMQIGETWSQEVVHIEGHMRVQSRVCFIINCSPKISIKDLKTLGQTKV</sequence>
<dbReference type="AlphaFoldDB" id="A0A5J9UNY7"/>
<keyword evidence="2" id="KW-1185">Reference proteome</keyword>
<comment type="caution">
    <text evidence="1">The sequence shown here is derived from an EMBL/GenBank/DDBJ whole genome shotgun (WGS) entry which is preliminary data.</text>
</comment>
<dbReference type="Proteomes" id="UP000324897">
    <property type="component" value="Chromosome 2"/>
</dbReference>